<feature type="chain" id="PRO_5007884435" evidence="1">
    <location>
        <begin position="17"/>
        <end position="235"/>
    </location>
</feature>
<dbReference type="EMBL" id="AZHA01000019">
    <property type="protein sequence ID" value="OAA40486.1"/>
    <property type="molecule type" value="Genomic_DNA"/>
</dbReference>
<evidence type="ECO:0000313" key="3">
    <source>
        <dbReference type="Proteomes" id="UP000076863"/>
    </source>
</evidence>
<proteinExistence type="predicted"/>
<keyword evidence="1" id="KW-0732">Signal</keyword>
<comment type="caution">
    <text evidence="2">The sequence shown here is derived from an EMBL/GenBank/DDBJ whole genome shotgun (WGS) entry which is preliminary data.</text>
</comment>
<sequence length="235" mass="26723">MKSLIALPLLVAAALAAPQLEARDAANATTGPKPVKEADTKRADCWQKDPDVSWMLPATATRNEDCTGTIEYCLRGFYSRHGEEFSDADACLRSRGLDPATAVDAMRIVSRDDYNKGFLALDEANEIYNRYMLINRLMETHVSADTDKEGNDMIYQLWQPHRRREAKESNAISTAKFHFKHAFGSKHDAEVEAGIEEAKDKLHAAWTDINVSNLGQLKMRDWFKNHSEEKYYHNW</sequence>
<evidence type="ECO:0000256" key="1">
    <source>
        <dbReference type="SAM" id="SignalP"/>
    </source>
</evidence>
<organism evidence="2 3">
    <name type="scientific">Beauveria brongniartii RCEF 3172</name>
    <dbReference type="NCBI Taxonomy" id="1081107"/>
    <lineage>
        <taxon>Eukaryota</taxon>
        <taxon>Fungi</taxon>
        <taxon>Dikarya</taxon>
        <taxon>Ascomycota</taxon>
        <taxon>Pezizomycotina</taxon>
        <taxon>Sordariomycetes</taxon>
        <taxon>Hypocreomycetidae</taxon>
        <taxon>Hypocreales</taxon>
        <taxon>Cordycipitaceae</taxon>
        <taxon>Beauveria</taxon>
        <taxon>Beauveria brongniartii</taxon>
    </lineage>
</organism>
<dbReference type="Proteomes" id="UP000076863">
    <property type="component" value="Unassembled WGS sequence"/>
</dbReference>
<accession>A0A167BW95</accession>
<name>A0A167BW95_9HYPO</name>
<gene>
    <name evidence="2" type="ORF">BBO_06070</name>
</gene>
<dbReference type="AlphaFoldDB" id="A0A167BW95"/>
<dbReference type="OrthoDB" id="4868498at2759"/>
<feature type="signal peptide" evidence="1">
    <location>
        <begin position="1"/>
        <end position="16"/>
    </location>
</feature>
<keyword evidence="3" id="KW-1185">Reference proteome</keyword>
<evidence type="ECO:0000313" key="2">
    <source>
        <dbReference type="EMBL" id="OAA40486.1"/>
    </source>
</evidence>
<reference evidence="2 3" key="1">
    <citation type="journal article" date="2016" name="Genome Biol. Evol.">
        <title>Divergent and convergent evolution of fungal pathogenicity.</title>
        <authorList>
            <person name="Shang Y."/>
            <person name="Xiao G."/>
            <person name="Zheng P."/>
            <person name="Cen K."/>
            <person name="Zhan S."/>
            <person name="Wang C."/>
        </authorList>
    </citation>
    <scope>NUCLEOTIDE SEQUENCE [LARGE SCALE GENOMIC DNA]</scope>
    <source>
        <strain evidence="2 3">RCEF 3172</strain>
    </source>
</reference>
<protein>
    <submittedName>
        <fullName evidence="2">Uncharacterized protein</fullName>
    </submittedName>
</protein>